<feature type="chain" id="PRO_5045423407" evidence="2">
    <location>
        <begin position="24"/>
        <end position="105"/>
    </location>
</feature>
<feature type="compositionally biased region" description="Basic and acidic residues" evidence="1">
    <location>
        <begin position="26"/>
        <end position="54"/>
    </location>
</feature>
<name>A0ABX7MW69_9GAMM</name>
<evidence type="ECO:0000313" key="4">
    <source>
        <dbReference type="Proteomes" id="UP000663555"/>
    </source>
</evidence>
<keyword evidence="2" id="KW-0732">Signal</keyword>
<accession>A0ABX7MW69</accession>
<dbReference type="RefSeq" id="WP_206645625.1">
    <property type="nucleotide sequence ID" value="NZ_CP071247.1"/>
</dbReference>
<organism evidence="3 4">
    <name type="scientific">Marinobacter salinisoli</name>
    <dbReference type="NCBI Taxonomy" id="2769486"/>
    <lineage>
        <taxon>Bacteria</taxon>
        <taxon>Pseudomonadati</taxon>
        <taxon>Pseudomonadota</taxon>
        <taxon>Gammaproteobacteria</taxon>
        <taxon>Pseudomonadales</taxon>
        <taxon>Marinobacteraceae</taxon>
        <taxon>Marinobacter</taxon>
    </lineage>
</organism>
<sequence>MMKRLLISAASLTLALAFMPAYGSSHGHDEGMDSMDKDGAALEEQRKEAMDRGTEQGIDVEDLPPTAAGDESEGSIDDELFDGPGIPPDETDPEDLSQEESDSEY</sequence>
<proteinExistence type="predicted"/>
<evidence type="ECO:0000256" key="2">
    <source>
        <dbReference type="SAM" id="SignalP"/>
    </source>
</evidence>
<gene>
    <name evidence="3" type="ORF">LPB19_08510</name>
</gene>
<protein>
    <submittedName>
        <fullName evidence="3">Uncharacterized protein</fullName>
    </submittedName>
</protein>
<feature type="compositionally biased region" description="Acidic residues" evidence="1">
    <location>
        <begin position="89"/>
        <end position="105"/>
    </location>
</feature>
<evidence type="ECO:0000256" key="1">
    <source>
        <dbReference type="SAM" id="MobiDB-lite"/>
    </source>
</evidence>
<dbReference type="EMBL" id="CP071247">
    <property type="protein sequence ID" value="QSP96398.1"/>
    <property type="molecule type" value="Genomic_DNA"/>
</dbReference>
<dbReference type="Proteomes" id="UP000663555">
    <property type="component" value="Chromosome"/>
</dbReference>
<evidence type="ECO:0000313" key="3">
    <source>
        <dbReference type="EMBL" id="QSP96398.1"/>
    </source>
</evidence>
<feature type="compositionally biased region" description="Acidic residues" evidence="1">
    <location>
        <begin position="70"/>
        <end position="81"/>
    </location>
</feature>
<reference evidence="3 4" key="1">
    <citation type="submission" date="2021-03" db="EMBL/GenBank/DDBJ databases">
        <title>Genome sequencing of Marinobacter sp. LPB0319.</title>
        <authorList>
            <person name="Kim J."/>
        </authorList>
    </citation>
    <scope>NUCLEOTIDE SEQUENCE [LARGE SCALE GENOMIC DNA]</scope>
    <source>
        <strain evidence="3 4">LPB0319</strain>
    </source>
</reference>
<feature type="region of interest" description="Disordered" evidence="1">
    <location>
        <begin position="22"/>
        <end position="105"/>
    </location>
</feature>
<keyword evidence="4" id="KW-1185">Reference proteome</keyword>
<feature type="signal peptide" evidence="2">
    <location>
        <begin position="1"/>
        <end position="23"/>
    </location>
</feature>